<dbReference type="CDD" id="cd08422">
    <property type="entry name" value="PBP2_CrgA_like"/>
    <property type="match status" value="1"/>
</dbReference>
<keyword evidence="3" id="KW-0238">DNA-binding</keyword>
<evidence type="ECO:0000256" key="2">
    <source>
        <dbReference type="ARBA" id="ARBA00023015"/>
    </source>
</evidence>
<dbReference type="GO" id="GO:0003677">
    <property type="term" value="F:DNA binding"/>
    <property type="evidence" value="ECO:0007669"/>
    <property type="project" value="UniProtKB-KW"/>
</dbReference>
<feature type="domain" description="HTH lysR-type" evidence="5">
    <location>
        <begin position="1"/>
        <end position="59"/>
    </location>
</feature>
<dbReference type="AlphaFoldDB" id="A0A0F9JXF1"/>
<evidence type="ECO:0000259" key="5">
    <source>
        <dbReference type="PROSITE" id="PS50931"/>
    </source>
</evidence>
<dbReference type="InterPro" id="IPR036388">
    <property type="entry name" value="WH-like_DNA-bd_sf"/>
</dbReference>
<dbReference type="Gene3D" id="1.10.10.10">
    <property type="entry name" value="Winged helix-like DNA-binding domain superfamily/Winged helix DNA-binding domain"/>
    <property type="match status" value="1"/>
</dbReference>
<dbReference type="InterPro" id="IPR005119">
    <property type="entry name" value="LysR_subst-bd"/>
</dbReference>
<dbReference type="PANTHER" id="PTHR30537:SF5">
    <property type="entry name" value="HTH-TYPE TRANSCRIPTIONAL ACTIVATOR TTDR-RELATED"/>
    <property type="match status" value="1"/>
</dbReference>
<sequence length="298" mass="33460">MDLLKSIQVFEQVAQQQSFSRAAESLNLVPSAVSRQINELEKWLDIRLINRTTRSLSLTEDGKAYLLKLSDIRSQVTELRRSKTQQQQIKGLIKITAPIMIGQYMLPVALAEFKELHQDVDLAISLMNRKVELVEEGFDLAIRVGHLNDSTMVARNIGNMRFKTVASSHYINTHGMPSTPKDLKNHQCLINTAVTNAKRWSYLIDGKSTVIKVAGSLEVNDSQSLKAFAIANQGIAQLPSFYVDAAIQSGELIEILSDYVPSPLPVNLLYPSQRLLSPTVRALVDYLVPFLNQQKQKW</sequence>
<dbReference type="Gene3D" id="3.40.190.290">
    <property type="match status" value="1"/>
</dbReference>
<evidence type="ECO:0000256" key="3">
    <source>
        <dbReference type="ARBA" id="ARBA00023125"/>
    </source>
</evidence>
<evidence type="ECO:0000256" key="4">
    <source>
        <dbReference type="ARBA" id="ARBA00023163"/>
    </source>
</evidence>
<reference evidence="6" key="1">
    <citation type="journal article" date="2015" name="Nature">
        <title>Complex archaea that bridge the gap between prokaryotes and eukaryotes.</title>
        <authorList>
            <person name="Spang A."/>
            <person name="Saw J.H."/>
            <person name="Jorgensen S.L."/>
            <person name="Zaremba-Niedzwiedzka K."/>
            <person name="Martijn J."/>
            <person name="Lind A.E."/>
            <person name="van Eijk R."/>
            <person name="Schleper C."/>
            <person name="Guy L."/>
            <person name="Ettema T.J."/>
        </authorList>
    </citation>
    <scope>NUCLEOTIDE SEQUENCE</scope>
</reference>
<evidence type="ECO:0000313" key="6">
    <source>
        <dbReference type="EMBL" id="KKM03603.1"/>
    </source>
</evidence>
<dbReference type="FunFam" id="1.10.10.10:FF:000001">
    <property type="entry name" value="LysR family transcriptional regulator"/>
    <property type="match status" value="1"/>
</dbReference>
<keyword evidence="4" id="KW-0804">Transcription</keyword>
<comment type="similarity">
    <text evidence="1">Belongs to the LysR transcriptional regulatory family.</text>
</comment>
<dbReference type="SUPFAM" id="SSF46785">
    <property type="entry name" value="Winged helix' DNA-binding domain"/>
    <property type="match status" value="1"/>
</dbReference>
<dbReference type="Pfam" id="PF03466">
    <property type="entry name" value="LysR_substrate"/>
    <property type="match status" value="1"/>
</dbReference>
<accession>A0A0F9JXF1</accession>
<name>A0A0F9JXF1_9ZZZZ</name>
<keyword evidence="2" id="KW-0805">Transcription regulation</keyword>
<comment type="caution">
    <text evidence="6">The sequence shown here is derived from an EMBL/GenBank/DDBJ whole genome shotgun (WGS) entry which is preliminary data.</text>
</comment>
<proteinExistence type="inferred from homology"/>
<dbReference type="SUPFAM" id="SSF53850">
    <property type="entry name" value="Periplasmic binding protein-like II"/>
    <property type="match status" value="1"/>
</dbReference>
<dbReference type="GO" id="GO:0003700">
    <property type="term" value="F:DNA-binding transcription factor activity"/>
    <property type="evidence" value="ECO:0007669"/>
    <property type="project" value="InterPro"/>
</dbReference>
<dbReference type="InterPro" id="IPR036390">
    <property type="entry name" value="WH_DNA-bd_sf"/>
</dbReference>
<gene>
    <name evidence="6" type="ORF">LCGC14_1772760</name>
</gene>
<dbReference type="InterPro" id="IPR000847">
    <property type="entry name" value="LysR_HTH_N"/>
</dbReference>
<organism evidence="6">
    <name type="scientific">marine sediment metagenome</name>
    <dbReference type="NCBI Taxonomy" id="412755"/>
    <lineage>
        <taxon>unclassified sequences</taxon>
        <taxon>metagenomes</taxon>
        <taxon>ecological metagenomes</taxon>
    </lineage>
</organism>
<dbReference type="Pfam" id="PF00126">
    <property type="entry name" value="HTH_1"/>
    <property type="match status" value="1"/>
</dbReference>
<dbReference type="PANTHER" id="PTHR30537">
    <property type="entry name" value="HTH-TYPE TRANSCRIPTIONAL REGULATOR"/>
    <property type="match status" value="1"/>
</dbReference>
<dbReference type="InterPro" id="IPR058163">
    <property type="entry name" value="LysR-type_TF_proteobact-type"/>
</dbReference>
<dbReference type="PROSITE" id="PS50931">
    <property type="entry name" value="HTH_LYSR"/>
    <property type="match status" value="1"/>
</dbReference>
<protein>
    <recommendedName>
        <fullName evidence="5">HTH lysR-type domain-containing protein</fullName>
    </recommendedName>
</protein>
<evidence type="ECO:0000256" key="1">
    <source>
        <dbReference type="ARBA" id="ARBA00009437"/>
    </source>
</evidence>
<dbReference type="EMBL" id="LAZR01016647">
    <property type="protein sequence ID" value="KKM03603.1"/>
    <property type="molecule type" value="Genomic_DNA"/>
</dbReference>